<proteinExistence type="predicted"/>
<evidence type="ECO:0000256" key="1">
    <source>
        <dbReference type="SAM" id="Phobius"/>
    </source>
</evidence>
<reference evidence="3" key="3">
    <citation type="submission" date="2020-10" db="EMBL/GenBank/DDBJ databases">
        <title>Enrichment of novel Verrucomicrobia, Bacteroidetes and Krumholzibacteria in an oxygen-limited, methane- and iron-fed bioreactor inoculated with Bothnian Sea sediments.</title>
        <authorList>
            <person name="Martins P.D."/>
            <person name="de Jong A."/>
            <person name="Lenstra W.K."/>
            <person name="van Helmond N.A.G.M."/>
            <person name="Slomp C.P."/>
            <person name="Jetten M.S.M."/>
            <person name="Welte C.U."/>
            <person name="Rasigraf O."/>
        </authorList>
    </citation>
    <scope>NUCLEOTIDE SEQUENCE</scope>
    <source>
        <strain evidence="3">MAG47</strain>
    </source>
</reference>
<feature type="transmembrane region" description="Helical" evidence="1">
    <location>
        <begin position="34"/>
        <end position="56"/>
    </location>
</feature>
<evidence type="ECO:0000313" key="4">
    <source>
        <dbReference type="Proteomes" id="UP000441102"/>
    </source>
</evidence>
<keyword evidence="1" id="KW-0812">Transmembrane</keyword>
<reference evidence="3" key="2">
    <citation type="submission" date="2020-09" db="EMBL/GenBank/DDBJ databases">
        <authorList>
            <person name="Dalcin Martins P."/>
        </authorList>
    </citation>
    <scope>NUCLEOTIDE SEQUENCE</scope>
    <source>
        <strain evidence="3">MAG47</strain>
    </source>
</reference>
<keyword evidence="1" id="KW-0472">Membrane</keyword>
<sequence>MSIARVCSSPRIDNRSQSRIPVEREEKFPAHMLAMMWLAMIVGCLWFWGAVLRFLLSGF</sequence>
<evidence type="ECO:0000313" key="3">
    <source>
        <dbReference type="EMBL" id="MBE0563093.1"/>
    </source>
</evidence>
<evidence type="ECO:0000313" key="2">
    <source>
        <dbReference type="EMBL" id="KAB2801512.1"/>
    </source>
</evidence>
<dbReference type="Proteomes" id="UP000642265">
    <property type="component" value="Unassembled WGS sequence"/>
</dbReference>
<dbReference type="GeneID" id="61316319"/>
<comment type="caution">
    <text evidence="2">The sequence shown here is derived from an EMBL/GenBank/DDBJ whole genome shotgun (WGS) entry which is preliminary data.</text>
</comment>
<organism evidence="2 4">
    <name type="scientific">Brucella anthropi</name>
    <name type="common">Ochrobactrum anthropi</name>
    <dbReference type="NCBI Taxonomy" id="529"/>
    <lineage>
        <taxon>Bacteria</taxon>
        <taxon>Pseudomonadati</taxon>
        <taxon>Pseudomonadota</taxon>
        <taxon>Alphaproteobacteria</taxon>
        <taxon>Hyphomicrobiales</taxon>
        <taxon>Brucellaceae</taxon>
        <taxon>Brucella/Ochrobactrum group</taxon>
        <taxon>Brucella</taxon>
    </lineage>
</organism>
<dbReference type="Proteomes" id="UP000441102">
    <property type="component" value="Unassembled WGS sequence"/>
</dbReference>
<dbReference type="EMBL" id="WBWX01000002">
    <property type="protein sequence ID" value="KAB2801512.1"/>
    <property type="molecule type" value="Genomic_DNA"/>
</dbReference>
<dbReference type="EMBL" id="JACZKO010000050">
    <property type="protein sequence ID" value="MBE0563093.1"/>
    <property type="molecule type" value="Genomic_DNA"/>
</dbReference>
<keyword evidence="1" id="KW-1133">Transmembrane helix</keyword>
<gene>
    <name evidence="2" type="ORF">F9L06_07445</name>
    <name evidence="3" type="ORF">IH622_20055</name>
</gene>
<dbReference type="AlphaFoldDB" id="A0A6I0DX28"/>
<reference evidence="2 4" key="1">
    <citation type="submission" date="2019-09" db="EMBL/GenBank/DDBJ databases">
        <title>Taxonomic organization of the family Brucellaceae based on a phylogenomic approach.</title>
        <authorList>
            <person name="Leclercq S."/>
            <person name="Cloeckaert A."/>
            <person name="Zygmunt M.S."/>
        </authorList>
    </citation>
    <scope>NUCLEOTIDE SEQUENCE [LARGE SCALE GENOMIC DNA]</scope>
    <source>
        <strain evidence="2 4">CCUG 34461</strain>
    </source>
</reference>
<protein>
    <submittedName>
        <fullName evidence="2">Uncharacterized protein</fullName>
    </submittedName>
</protein>
<accession>A0A6I0DX28</accession>
<name>A0A6I0DX28_BRUAN</name>
<dbReference type="RefSeq" id="WP_146113233.1">
    <property type="nucleotide sequence ID" value="NZ_CP044970.1"/>
</dbReference>